<proteinExistence type="predicted"/>
<sequence length="459" mass="50103">MENKNVESEKGLNCWYVAAAMALLLIFAWLMTDCSGALLAMPVVAGVAGGKHVVGEPLTIAVAKQNSPDLIVNEIDRRIVKIRPMATPVDQLSRWAGAKRAGSMIVDYYSVDTRPTTAVVTSDWIGPDETGSAAFQEASFSVDNPAVIEVSETLLVKGVKGYEIDGVTSSNQDLVLYVTGKDGNKVKAMAVNGQTLSGFTQCVPSIISGTAIVRMGRAASELDVQTPQFEALPVKSQNFCQIFKMQIEQSTLHKIANKEVGWTFSDQEEAAVYDMRLGMEKNFLFGVKARVHDESKHEDILLTGGIWGQAGGEFSYENGALDQDTVIAMMRKAFTGNAGNKRKVLIGGSGLIEQLNKLESTKVVMAGENVVKWGIDFTEMRSKFGRLYVLLSEVFDECGMENCGMIIDPEYLQKYSHIPFTTEQLNLKSAGVRNTDAIVLTEASCMVLRYPKAHLRIIG</sequence>
<evidence type="ECO:0000256" key="1">
    <source>
        <dbReference type="SAM" id="Phobius"/>
    </source>
</evidence>
<gene>
    <name evidence="2" type="ORF">IAB88_02870</name>
</gene>
<dbReference type="EMBL" id="JADIMC010000034">
    <property type="protein sequence ID" value="MBO8475917.1"/>
    <property type="molecule type" value="Genomic_DNA"/>
</dbReference>
<reference evidence="2" key="1">
    <citation type="submission" date="2020-10" db="EMBL/GenBank/DDBJ databases">
        <authorList>
            <person name="Gilroy R."/>
        </authorList>
    </citation>
    <scope>NUCLEOTIDE SEQUENCE</scope>
    <source>
        <strain evidence="2">6919</strain>
    </source>
</reference>
<dbReference type="AlphaFoldDB" id="A0A9D9IP78"/>
<comment type="caution">
    <text evidence="2">The sequence shown here is derived from an EMBL/GenBank/DDBJ whole genome shotgun (WGS) entry which is preliminary data.</text>
</comment>
<keyword evidence="1" id="KW-1133">Transmembrane helix</keyword>
<keyword evidence="1" id="KW-0812">Transmembrane</keyword>
<name>A0A9D9IP78_9BACT</name>
<keyword evidence="1" id="KW-0472">Membrane</keyword>
<accession>A0A9D9IP78</accession>
<protein>
    <submittedName>
        <fullName evidence="2">DUF5309 family protein</fullName>
    </submittedName>
</protein>
<dbReference type="Pfam" id="PF17236">
    <property type="entry name" value="SU10_MCP"/>
    <property type="match status" value="1"/>
</dbReference>
<evidence type="ECO:0000313" key="2">
    <source>
        <dbReference type="EMBL" id="MBO8475917.1"/>
    </source>
</evidence>
<dbReference type="Proteomes" id="UP000823598">
    <property type="component" value="Unassembled WGS sequence"/>
</dbReference>
<feature type="transmembrane region" description="Helical" evidence="1">
    <location>
        <begin position="12"/>
        <end position="31"/>
    </location>
</feature>
<organism evidence="2 3">
    <name type="scientific">Candidatus Limisoma faecipullorum</name>
    <dbReference type="NCBI Taxonomy" id="2840854"/>
    <lineage>
        <taxon>Bacteria</taxon>
        <taxon>Pseudomonadati</taxon>
        <taxon>Bacteroidota</taxon>
        <taxon>Bacteroidia</taxon>
        <taxon>Bacteroidales</taxon>
        <taxon>Candidatus Limisoma</taxon>
    </lineage>
</organism>
<reference evidence="2" key="2">
    <citation type="journal article" date="2021" name="PeerJ">
        <title>Extensive microbial diversity within the chicken gut microbiome revealed by metagenomics and culture.</title>
        <authorList>
            <person name="Gilroy R."/>
            <person name="Ravi A."/>
            <person name="Getino M."/>
            <person name="Pursley I."/>
            <person name="Horton D.L."/>
            <person name="Alikhan N.F."/>
            <person name="Baker D."/>
            <person name="Gharbi K."/>
            <person name="Hall N."/>
            <person name="Watson M."/>
            <person name="Adriaenssens E.M."/>
            <person name="Foster-Nyarko E."/>
            <person name="Jarju S."/>
            <person name="Secka A."/>
            <person name="Antonio M."/>
            <person name="Oren A."/>
            <person name="Chaudhuri R.R."/>
            <person name="La Ragione R."/>
            <person name="Hildebrand F."/>
            <person name="Pallen M.J."/>
        </authorList>
    </citation>
    <scope>NUCLEOTIDE SEQUENCE</scope>
    <source>
        <strain evidence="2">6919</strain>
    </source>
</reference>
<evidence type="ECO:0000313" key="3">
    <source>
        <dbReference type="Proteomes" id="UP000823598"/>
    </source>
</evidence>
<dbReference type="InterPro" id="IPR035198">
    <property type="entry name" value="SU10_MCP"/>
</dbReference>